<dbReference type="EMBL" id="MGFJ01000036">
    <property type="protein sequence ID" value="OGM01859.1"/>
    <property type="molecule type" value="Genomic_DNA"/>
</dbReference>
<evidence type="ECO:0000256" key="8">
    <source>
        <dbReference type="ARBA" id="ARBA00023306"/>
    </source>
</evidence>
<dbReference type="STRING" id="1802471.A2115_00190"/>
<dbReference type="GO" id="GO:0050511">
    <property type="term" value="F:undecaprenyldiphospho-muramoylpentapeptide beta-N-acetylglucosaminyltransferase activity"/>
    <property type="evidence" value="ECO:0007669"/>
    <property type="project" value="UniProtKB-UniRule"/>
</dbReference>
<evidence type="ECO:0000256" key="6">
    <source>
        <dbReference type="ARBA" id="ARBA00022984"/>
    </source>
</evidence>
<comment type="subcellular location">
    <subcellularLocation>
        <location evidence="10">Cell membrane</location>
        <topology evidence="10">Peripheral membrane protein</topology>
        <orientation evidence="10">Cytoplasmic side</orientation>
    </subcellularLocation>
</comment>
<gene>
    <name evidence="10" type="primary">murG</name>
    <name evidence="13" type="ORF">A2115_00190</name>
</gene>
<reference evidence="13 14" key="1">
    <citation type="journal article" date="2016" name="Nat. Commun.">
        <title>Thousands of microbial genomes shed light on interconnected biogeochemical processes in an aquifer system.</title>
        <authorList>
            <person name="Anantharaman K."/>
            <person name="Brown C.T."/>
            <person name="Hug L.A."/>
            <person name="Sharon I."/>
            <person name="Castelle C.J."/>
            <person name="Probst A.J."/>
            <person name="Thomas B.C."/>
            <person name="Singh A."/>
            <person name="Wilkins M.J."/>
            <person name="Karaoz U."/>
            <person name="Brodie E.L."/>
            <person name="Williams K.H."/>
            <person name="Hubbard S.S."/>
            <person name="Banfield J.F."/>
        </authorList>
    </citation>
    <scope>NUCLEOTIDE SEQUENCE [LARGE SCALE GENOMIC DNA]</scope>
</reference>
<feature type="domain" description="Glycosyltransferase family 28 N-terminal" evidence="11">
    <location>
        <begin position="12"/>
        <end position="155"/>
    </location>
</feature>
<dbReference type="GO" id="GO:0051301">
    <property type="term" value="P:cell division"/>
    <property type="evidence" value="ECO:0007669"/>
    <property type="project" value="UniProtKB-KW"/>
</dbReference>
<evidence type="ECO:0000256" key="1">
    <source>
        <dbReference type="ARBA" id="ARBA00022475"/>
    </source>
</evidence>
<keyword evidence="4 10" id="KW-0808">Transferase</keyword>
<dbReference type="InterPro" id="IPR006009">
    <property type="entry name" value="GlcNAc_MurG"/>
</dbReference>
<dbReference type="SUPFAM" id="SSF53756">
    <property type="entry name" value="UDP-Glycosyltransferase/glycogen phosphorylase"/>
    <property type="match status" value="1"/>
</dbReference>
<evidence type="ECO:0000313" key="14">
    <source>
        <dbReference type="Proteomes" id="UP000176198"/>
    </source>
</evidence>
<keyword evidence="7 10" id="KW-0472">Membrane</keyword>
<dbReference type="Pfam" id="PF04101">
    <property type="entry name" value="Glyco_tran_28_C"/>
    <property type="match status" value="1"/>
</dbReference>
<evidence type="ECO:0000256" key="10">
    <source>
        <dbReference type="HAMAP-Rule" id="MF_00033"/>
    </source>
</evidence>
<evidence type="ECO:0000256" key="3">
    <source>
        <dbReference type="ARBA" id="ARBA00022676"/>
    </source>
</evidence>
<dbReference type="PANTHER" id="PTHR21015">
    <property type="entry name" value="UDP-N-ACETYLGLUCOSAMINE--N-ACETYLMURAMYL-(PENTAPEPTIDE) PYROPHOSPHORYL-UNDECAPRENOL N-ACETYLGLUCOSAMINE TRANSFERASE 1"/>
    <property type="match status" value="1"/>
</dbReference>
<evidence type="ECO:0000256" key="7">
    <source>
        <dbReference type="ARBA" id="ARBA00023136"/>
    </source>
</evidence>
<dbReference type="AlphaFoldDB" id="A0A1F7WHI1"/>
<comment type="pathway">
    <text evidence="10">Cell wall biogenesis; peptidoglycan biosynthesis.</text>
</comment>
<evidence type="ECO:0000313" key="13">
    <source>
        <dbReference type="EMBL" id="OGM01859.1"/>
    </source>
</evidence>
<dbReference type="Proteomes" id="UP000176198">
    <property type="component" value="Unassembled WGS sequence"/>
</dbReference>
<keyword evidence="2 10" id="KW-0132">Cell division</keyword>
<comment type="function">
    <text evidence="10">Cell wall formation. Catalyzes the transfer of a GlcNAc subunit on undecaprenyl-pyrophosphoryl-MurNAc-pentapeptide (lipid intermediate I) to form undecaprenyl-pyrophosphoryl-MurNAc-(pentapeptide)GlcNAc (lipid intermediate II).</text>
</comment>
<dbReference type="InterPro" id="IPR007235">
    <property type="entry name" value="Glyco_trans_28_C"/>
</dbReference>
<evidence type="ECO:0000256" key="9">
    <source>
        <dbReference type="ARBA" id="ARBA00023316"/>
    </source>
</evidence>
<evidence type="ECO:0000256" key="5">
    <source>
        <dbReference type="ARBA" id="ARBA00022960"/>
    </source>
</evidence>
<feature type="binding site" evidence="10">
    <location>
        <position position="305"/>
    </location>
    <ligand>
        <name>UDP-N-acetyl-alpha-D-glucosamine</name>
        <dbReference type="ChEBI" id="CHEBI:57705"/>
    </ligand>
</feature>
<dbReference type="CDD" id="cd03785">
    <property type="entry name" value="GT28_MurG"/>
    <property type="match status" value="1"/>
</dbReference>
<comment type="caution">
    <text evidence="10">Lacks conserved residue(s) required for the propagation of feature annotation.</text>
</comment>
<name>A0A1F7WHI1_9BACT</name>
<dbReference type="HAMAP" id="MF_00033">
    <property type="entry name" value="MurG"/>
    <property type="match status" value="1"/>
</dbReference>
<organism evidence="13 14">
    <name type="scientific">Candidatus Woesebacteria bacterium GWA1_41_8</name>
    <dbReference type="NCBI Taxonomy" id="1802471"/>
    <lineage>
        <taxon>Bacteria</taxon>
        <taxon>Candidatus Woeseibacteriota</taxon>
    </lineage>
</organism>
<dbReference type="GO" id="GO:0009252">
    <property type="term" value="P:peptidoglycan biosynthetic process"/>
    <property type="evidence" value="ECO:0007669"/>
    <property type="project" value="UniProtKB-UniRule"/>
</dbReference>
<dbReference type="UniPathway" id="UPA00219"/>
<keyword evidence="3 10" id="KW-0328">Glycosyltransferase</keyword>
<proteinExistence type="inferred from homology"/>
<evidence type="ECO:0000259" key="12">
    <source>
        <dbReference type="Pfam" id="PF04101"/>
    </source>
</evidence>
<dbReference type="GO" id="GO:0005886">
    <property type="term" value="C:plasma membrane"/>
    <property type="evidence" value="ECO:0007669"/>
    <property type="project" value="UniProtKB-SubCell"/>
</dbReference>
<dbReference type="Gene3D" id="3.40.50.2000">
    <property type="entry name" value="Glycogen Phosphorylase B"/>
    <property type="match status" value="2"/>
</dbReference>
<keyword evidence="5 10" id="KW-0133">Cell shape</keyword>
<dbReference type="GO" id="GO:0071555">
    <property type="term" value="P:cell wall organization"/>
    <property type="evidence" value="ECO:0007669"/>
    <property type="project" value="UniProtKB-KW"/>
</dbReference>
<feature type="domain" description="Glycosyl transferase family 28 C-terminal" evidence="12">
    <location>
        <begin position="195"/>
        <end position="359"/>
    </location>
</feature>
<comment type="catalytic activity">
    <reaction evidence="10">
        <text>di-trans,octa-cis-undecaprenyl diphospho-N-acetyl-alpha-D-muramoyl-L-alanyl-D-glutamyl-meso-2,6-diaminopimeloyl-D-alanyl-D-alanine + UDP-N-acetyl-alpha-D-glucosamine = di-trans,octa-cis-undecaprenyl diphospho-[N-acetyl-alpha-D-glucosaminyl-(1-&gt;4)]-N-acetyl-alpha-D-muramoyl-L-alanyl-D-glutamyl-meso-2,6-diaminopimeloyl-D-alanyl-D-alanine + UDP + H(+)</text>
        <dbReference type="Rhea" id="RHEA:31227"/>
        <dbReference type="ChEBI" id="CHEBI:15378"/>
        <dbReference type="ChEBI" id="CHEBI:57705"/>
        <dbReference type="ChEBI" id="CHEBI:58223"/>
        <dbReference type="ChEBI" id="CHEBI:61387"/>
        <dbReference type="ChEBI" id="CHEBI:61388"/>
        <dbReference type="EC" id="2.4.1.227"/>
    </reaction>
</comment>
<dbReference type="PANTHER" id="PTHR21015:SF22">
    <property type="entry name" value="GLYCOSYLTRANSFERASE"/>
    <property type="match status" value="1"/>
</dbReference>
<evidence type="ECO:0000256" key="2">
    <source>
        <dbReference type="ARBA" id="ARBA00022618"/>
    </source>
</evidence>
<dbReference type="GO" id="GO:0051991">
    <property type="term" value="F:UDP-N-acetyl-D-glucosamine:N-acetylmuramoyl-L-alanyl-D-glutamyl-meso-2,6-diaminopimelyl-D-alanyl-D-alanine-diphosphoundecaprenol 4-beta-N-acetylglucosaminlytransferase activity"/>
    <property type="evidence" value="ECO:0007669"/>
    <property type="project" value="RHEA"/>
</dbReference>
<comment type="similarity">
    <text evidence="10">Belongs to the glycosyltransferase 28 family. MurG subfamily.</text>
</comment>
<dbReference type="EC" id="2.4.1.227" evidence="10"/>
<comment type="caution">
    <text evidence="13">The sequence shown here is derived from an EMBL/GenBank/DDBJ whole genome shotgun (WGS) entry which is preliminary data.</text>
</comment>
<dbReference type="GO" id="GO:0005975">
    <property type="term" value="P:carbohydrate metabolic process"/>
    <property type="evidence" value="ECO:0007669"/>
    <property type="project" value="InterPro"/>
</dbReference>
<evidence type="ECO:0000259" key="11">
    <source>
        <dbReference type="Pfam" id="PF03033"/>
    </source>
</evidence>
<accession>A0A1F7WHI1</accession>
<keyword evidence="8 10" id="KW-0131">Cell cycle</keyword>
<feature type="binding site" evidence="10">
    <location>
        <begin position="12"/>
        <end position="14"/>
    </location>
    <ligand>
        <name>UDP-N-acetyl-alpha-D-glucosamine</name>
        <dbReference type="ChEBI" id="CHEBI:57705"/>
    </ligand>
</feature>
<feature type="binding site" evidence="10">
    <location>
        <position position="202"/>
    </location>
    <ligand>
        <name>UDP-N-acetyl-alpha-D-glucosamine</name>
        <dbReference type="ChEBI" id="CHEBI:57705"/>
    </ligand>
</feature>
<evidence type="ECO:0000256" key="4">
    <source>
        <dbReference type="ARBA" id="ARBA00022679"/>
    </source>
</evidence>
<dbReference type="GO" id="GO:0008360">
    <property type="term" value="P:regulation of cell shape"/>
    <property type="evidence" value="ECO:0007669"/>
    <property type="project" value="UniProtKB-KW"/>
</dbReference>
<dbReference type="Pfam" id="PF03033">
    <property type="entry name" value="Glyco_transf_28"/>
    <property type="match status" value="1"/>
</dbReference>
<sequence length="372" mass="40640">MQEAKPIKILLTGGHAATTAISVVEELIRRQKSFPSEIYWIGAKAAVEGKALAPLEASVFPGLGVSTHTIPAGRLQRRFSLYTIPSLAKIPWGFFKALGLVERISPDIILSFGAYAAFPVVLAGWLKGIPVVLHEQTVTAGLANRLSSPFASKIALADRGSLRFFPKGKCVLVGNPIMTQIAEIEPKKTLSIPPTILVIGGSRGSSTINGLVEPILERLLGDYVLIHLTGSLDFEKFKEKRNTLPKALRLRYEVFSQIDPMQMDGVYKRADILVGRSGANTVSEILTIKIPSILIPIPFSYRDEQTKNAKAAQKVGIAKLISQDEVTSEMLFEEVKKSVSGWNKIIERAAAYKSFDKGASSRLVDLVFTKVR</sequence>
<keyword evidence="1 10" id="KW-1003">Cell membrane</keyword>
<keyword evidence="9 10" id="KW-0961">Cell wall biogenesis/degradation</keyword>
<dbReference type="InterPro" id="IPR004276">
    <property type="entry name" value="GlycoTrans_28_N"/>
</dbReference>
<keyword evidence="6 10" id="KW-0573">Peptidoglycan synthesis</keyword>
<protein>
    <recommendedName>
        <fullName evidence="10">UDP-N-acetylglucosamine--N-acetylmuramyl-(pentapeptide) pyrophosphoryl-undecaprenol N-acetylglucosamine transferase</fullName>
        <ecNumber evidence="10">2.4.1.227</ecNumber>
    </recommendedName>
    <alternativeName>
        <fullName evidence="10">Undecaprenyl-PP-MurNAc-pentapeptide-UDPGlcNAc GlcNAc transferase</fullName>
    </alternativeName>
</protein>